<name>A0AC34FMW2_9BILA</name>
<evidence type="ECO:0000313" key="1">
    <source>
        <dbReference type="Proteomes" id="UP000887579"/>
    </source>
</evidence>
<accession>A0AC34FMW2</accession>
<proteinExistence type="predicted"/>
<dbReference type="WBParaSite" id="ES5_v2.g18104.t1">
    <property type="protein sequence ID" value="ES5_v2.g18104.t1"/>
    <property type="gene ID" value="ES5_v2.g18104"/>
</dbReference>
<organism evidence="1 2">
    <name type="scientific">Panagrolaimus sp. ES5</name>
    <dbReference type="NCBI Taxonomy" id="591445"/>
    <lineage>
        <taxon>Eukaryota</taxon>
        <taxon>Metazoa</taxon>
        <taxon>Ecdysozoa</taxon>
        <taxon>Nematoda</taxon>
        <taxon>Chromadorea</taxon>
        <taxon>Rhabditida</taxon>
        <taxon>Tylenchina</taxon>
        <taxon>Panagrolaimomorpha</taxon>
        <taxon>Panagrolaimoidea</taxon>
        <taxon>Panagrolaimidae</taxon>
        <taxon>Panagrolaimus</taxon>
    </lineage>
</organism>
<dbReference type="Proteomes" id="UP000887579">
    <property type="component" value="Unplaced"/>
</dbReference>
<protein>
    <submittedName>
        <fullName evidence="2">Methyltransferase domain-containing protein</fullName>
    </submittedName>
</protein>
<sequence length="163" mass="18665">MVAKMAAEYLTTDGCDNKILDIGSGVGKFCMIGACCTKGIFYGIEQRENLVALSKKIATEHKIMNAHFIHANIMDISFLDYDAFYFFNPFYENIDTAFSIDKVMPLNRELYYTYSKYVKEQLDKTPIGTKVVTYWGNQSEIPPSFGLESHEFQGLLKFWVKLC</sequence>
<evidence type="ECO:0000313" key="2">
    <source>
        <dbReference type="WBParaSite" id="ES5_v2.g18104.t1"/>
    </source>
</evidence>
<reference evidence="2" key="1">
    <citation type="submission" date="2022-11" db="UniProtKB">
        <authorList>
            <consortium name="WormBaseParasite"/>
        </authorList>
    </citation>
    <scope>IDENTIFICATION</scope>
</reference>